<feature type="transmembrane region" description="Helical" evidence="2">
    <location>
        <begin position="4428"/>
        <end position="4449"/>
    </location>
</feature>
<feature type="transmembrane region" description="Helical" evidence="2">
    <location>
        <begin position="5466"/>
        <end position="5491"/>
    </location>
</feature>
<keyword evidence="2" id="KW-0812">Transmembrane</keyword>
<feature type="transmembrane region" description="Helical" evidence="2">
    <location>
        <begin position="5650"/>
        <end position="5671"/>
    </location>
</feature>
<feature type="transmembrane region" description="Helical" evidence="2">
    <location>
        <begin position="6667"/>
        <end position="6686"/>
    </location>
</feature>
<feature type="transmembrane region" description="Helical" evidence="2">
    <location>
        <begin position="2710"/>
        <end position="2738"/>
    </location>
</feature>
<gene>
    <name evidence="3" type="ORF">FHL03_04550</name>
</gene>
<feature type="transmembrane region" description="Helical" evidence="2">
    <location>
        <begin position="1589"/>
        <end position="1611"/>
    </location>
</feature>
<feature type="transmembrane region" description="Helical" evidence="2">
    <location>
        <begin position="5240"/>
        <end position="5258"/>
    </location>
</feature>
<dbReference type="EMBL" id="VDFN01000002">
    <property type="protein sequence ID" value="MQS44754.1"/>
    <property type="molecule type" value="Genomic_DNA"/>
</dbReference>
<keyword evidence="4" id="KW-1185">Reference proteome</keyword>
<feature type="transmembrane region" description="Helical" evidence="2">
    <location>
        <begin position="4142"/>
        <end position="4163"/>
    </location>
</feature>
<feature type="transmembrane region" description="Helical" evidence="2">
    <location>
        <begin position="6133"/>
        <end position="6155"/>
    </location>
</feature>
<feature type="transmembrane region" description="Helical" evidence="2">
    <location>
        <begin position="4508"/>
        <end position="4528"/>
    </location>
</feature>
<feature type="transmembrane region" description="Helical" evidence="2">
    <location>
        <begin position="4714"/>
        <end position="4735"/>
    </location>
</feature>
<feature type="transmembrane region" description="Helical" evidence="2">
    <location>
        <begin position="3438"/>
        <end position="3459"/>
    </location>
</feature>
<feature type="transmembrane region" description="Helical" evidence="2">
    <location>
        <begin position="1094"/>
        <end position="1114"/>
    </location>
</feature>
<feature type="transmembrane region" description="Helical" evidence="2">
    <location>
        <begin position="2997"/>
        <end position="3015"/>
    </location>
</feature>
<feature type="transmembrane region" description="Helical" evidence="2">
    <location>
        <begin position="7525"/>
        <end position="7542"/>
    </location>
</feature>
<feature type="transmembrane region" description="Helical" evidence="2">
    <location>
        <begin position="4741"/>
        <end position="4761"/>
    </location>
</feature>
<feature type="transmembrane region" description="Helical" evidence="2">
    <location>
        <begin position="3376"/>
        <end position="3398"/>
    </location>
</feature>
<feature type="transmembrane region" description="Helical" evidence="2">
    <location>
        <begin position="7217"/>
        <end position="7238"/>
    </location>
</feature>
<dbReference type="Proteomes" id="UP000436655">
    <property type="component" value="Unassembled WGS sequence"/>
</dbReference>
<feature type="transmembrane region" description="Helical" evidence="2">
    <location>
        <begin position="1251"/>
        <end position="1276"/>
    </location>
</feature>
<feature type="transmembrane region" description="Helical" evidence="2">
    <location>
        <begin position="5619"/>
        <end position="5638"/>
    </location>
</feature>
<feature type="transmembrane region" description="Helical" evidence="2">
    <location>
        <begin position="7314"/>
        <end position="7333"/>
    </location>
</feature>
<feature type="transmembrane region" description="Helical" evidence="2">
    <location>
        <begin position="2744"/>
        <end position="2764"/>
    </location>
</feature>
<feature type="transmembrane region" description="Helical" evidence="2">
    <location>
        <begin position="4108"/>
        <end position="4130"/>
    </location>
</feature>
<feature type="transmembrane region" description="Helical" evidence="2">
    <location>
        <begin position="1682"/>
        <end position="1704"/>
    </location>
</feature>
<feature type="transmembrane region" description="Helical" evidence="2">
    <location>
        <begin position="2345"/>
        <end position="2367"/>
    </location>
</feature>
<feature type="transmembrane region" description="Helical" evidence="2">
    <location>
        <begin position="7405"/>
        <end position="7429"/>
    </location>
</feature>
<feature type="transmembrane region" description="Helical" evidence="2">
    <location>
        <begin position="4631"/>
        <end position="4651"/>
    </location>
</feature>
<feature type="transmembrane region" description="Helical" evidence="2">
    <location>
        <begin position="2027"/>
        <end position="2047"/>
    </location>
</feature>
<feature type="transmembrane region" description="Helical" evidence="2">
    <location>
        <begin position="1126"/>
        <end position="1148"/>
    </location>
</feature>
<feature type="transmembrane region" description="Helical" evidence="2">
    <location>
        <begin position="7026"/>
        <end position="7045"/>
    </location>
</feature>
<evidence type="ECO:0000256" key="2">
    <source>
        <dbReference type="SAM" id="Phobius"/>
    </source>
</evidence>
<feature type="transmembrane region" description="Helical" evidence="2">
    <location>
        <begin position="2076"/>
        <end position="2094"/>
    </location>
</feature>
<feature type="transmembrane region" description="Helical" evidence="2">
    <location>
        <begin position="4228"/>
        <end position="4248"/>
    </location>
</feature>
<feature type="transmembrane region" description="Helical" evidence="2">
    <location>
        <begin position="558"/>
        <end position="581"/>
    </location>
</feature>
<feature type="transmembrane region" description="Helical" evidence="2">
    <location>
        <begin position="2001"/>
        <end position="2020"/>
    </location>
</feature>
<feature type="transmembrane region" description="Helical" evidence="2">
    <location>
        <begin position="1978"/>
        <end position="1995"/>
    </location>
</feature>
<feature type="transmembrane region" description="Helical" evidence="2">
    <location>
        <begin position="3956"/>
        <end position="3979"/>
    </location>
</feature>
<feature type="transmembrane region" description="Helical" evidence="2">
    <location>
        <begin position="405"/>
        <end position="423"/>
    </location>
</feature>
<feature type="transmembrane region" description="Helical" evidence="2">
    <location>
        <begin position="4663"/>
        <end position="4684"/>
    </location>
</feature>
<feature type="transmembrane region" description="Helical" evidence="2">
    <location>
        <begin position="3118"/>
        <end position="3141"/>
    </location>
</feature>
<feature type="transmembrane region" description="Helical" evidence="2">
    <location>
        <begin position="7244"/>
        <end position="7261"/>
    </location>
</feature>
<feature type="transmembrane region" description="Helical" evidence="2">
    <location>
        <begin position="3752"/>
        <end position="3778"/>
    </location>
</feature>
<feature type="transmembrane region" description="Helical" evidence="2">
    <location>
        <begin position="3230"/>
        <end position="3253"/>
    </location>
</feature>
<feature type="transmembrane region" description="Helical" evidence="2">
    <location>
        <begin position="4768"/>
        <end position="4790"/>
    </location>
</feature>
<feature type="transmembrane region" description="Helical" evidence="2">
    <location>
        <begin position="5954"/>
        <end position="5973"/>
    </location>
</feature>
<feature type="transmembrane region" description="Helical" evidence="2">
    <location>
        <begin position="880"/>
        <end position="898"/>
    </location>
</feature>
<feature type="transmembrane region" description="Helical" evidence="2">
    <location>
        <begin position="2100"/>
        <end position="2122"/>
    </location>
</feature>
<feature type="transmembrane region" description="Helical" evidence="2">
    <location>
        <begin position="6777"/>
        <end position="6796"/>
    </location>
</feature>
<feature type="transmembrane region" description="Helical" evidence="2">
    <location>
        <begin position="1623"/>
        <end position="1646"/>
    </location>
</feature>
<feature type="transmembrane region" description="Helical" evidence="2">
    <location>
        <begin position="1424"/>
        <end position="1445"/>
    </location>
</feature>
<feature type="transmembrane region" description="Helical" evidence="2">
    <location>
        <begin position="6593"/>
        <end position="6617"/>
    </location>
</feature>
<feature type="transmembrane region" description="Helical" evidence="2">
    <location>
        <begin position="2776"/>
        <end position="2795"/>
    </location>
</feature>
<feature type="transmembrane region" description="Helical" evidence="2">
    <location>
        <begin position="737"/>
        <end position="757"/>
    </location>
</feature>
<feature type="transmembrane region" description="Helical" evidence="2">
    <location>
        <begin position="1211"/>
        <end position="1231"/>
    </location>
</feature>
<feature type="transmembrane region" description="Helical" evidence="2">
    <location>
        <begin position="2618"/>
        <end position="2645"/>
    </location>
</feature>
<feature type="transmembrane region" description="Helical" evidence="2">
    <location>
        <begin position="7844"/>
        <end position="7861"/>
    </location>
</feature>
<feature type="transmembrane region" description="Helical" evidence="2">
    <location>
        <begin position="6235"/>
        <end position="6256"/>
    </location>
</feature>
<feature type="transmembrane region" description="Helical" evidence="2">
    <location>
        <begin position="6987"/>
        <end position="7014"/>
    </location>
</feature>
<feature type="transmembrane region" description="Helical" evidence="2">
    <location>
        <begin position="7158"/>
        <end position="7176"/>
    </location>
</feature>
<feature type="transmembrane region" description="Helical" evidence="2">
    <location>
        <begin position="3323"/>
        <end position="3345"/>
    </location>
</feature>
<sequence length="7877" mass="848042">MWNYIGQNTDQNDYNGQVWNFHSTLSTGRDAYVTIDGTANPDSSDTLQQQMPQLLRSMGQSVEPGAFDQAVDVDNMKRSQIYQDYLNGTYTGPTSDSNASTSEVINEVLKHSTISLDAPDNGASVTQLPNVAAVDPQRLLDYAKENANGSTDSTQTSSDATNDSTTSSKNADSQAVYETIKNDTYNKMTPWASDDEKGEMLKSVPAIWNDISTKTDKNDKTGNFFNYALNTSDGRTVYYTVDGRVLPNGDKYEQQMPAVLNSLGKNMTKGELDQAVNNDILRSSKAYSDYQQKAQGNLASNAATTAAAAPAAAGGGLGLLPFALLAPVIGLPLLGLGLLGLPVATAGLALAAPIVLAAGLPLIPLILPIALLAPALLLAPIVLPALALGLPLILGAKLAFAPLDFLNTVVLSTLGSMILTAPITLFNTIVGVGLGLLNTLLGSLPLALLDFVAPIVLNFAIVSLISQLAQLTLFNALILFNLAKAVINGIVDLALALSFIGLPLALLKGLFDLLSLGLGLFNAFLLPLLAGALTFLALAPLAILNTILLTLFNISIPLLLGFFISLLLSGIVSGLTFLALLGAKILKDLLKDAFRFVLSLIVAGTILVGLPLLIVAAQVLNFFVLLIANAVGGLLIWNLLTLAKSLMLTGLGIALFSLPLAGQFLINTLVKWSIRAIIHIFRFFVGAIKLGARLVLSFVLGLLNLLAGAATAGSAITALVSGIAAALTALIPVVGPVLALLPLLISLLSIANTLILLPLKLLLGLAHALALGFFLLSIPAILFLRPLLGLPIALGAGLLSDLLMPLLTLPLVLFNQLTLFNLIFLPLLLLNLLGSFVVAPLLLNGLGLINAIALPFLFALAALGLIAILGLLLLSLRLPLVALFLLGLPSLIPFFNLIMDAIFLAPLMTLVNSLLNLFIAIPLMMFIDAIINLVVPFLVWLTTLLLLAPVFGPLAFLNPLTWINLPIISFIGTFLTKLALKLISLPLIFFINGIMSLIPAAVVAFLVGLLRALFGGLPFLLLAPLFLLPLILNGFLTALVPGLNLFTVPAGLGALLLGLPLVLAGLLNNILGRLIWKVLSFVTAYLASNVLKDLLTLLTVPLLIDLLTPLILFNKFLTTQFLIFPALWLGLPLLAQLLTSGLLWGLTFLKDFARIALALFNIGATLLTLPLWTILPVLNLLRRLALVFVALVALPLRLLKDVFDLVRQFVEIGALLLLPLLVGIPAFLLLLPLTTLNFLGLKLLNMAVPLVLALLATLAASLLINLLTFIGMLGLVLFNKFVELGAKLLLLGAITLLILGALPILLGGAVLNSLLLLALNAFLAFNAWFITTLINNLLVGALLLGLGLLPLVAQLLINTAVKWTIRAVVHLIRFFIGLFRLGARLVLQFIIGLINLVLGVATGISLLAGVANLLLAPISLLVPLVGPILALINLLNAGLSLLNLLILLPLKLLAMLINGLTLLGLLLSIPYWLFIRPLISVLLALGAGIISDIVMTLLSLPLVLFNQLTLFNLIGIPALLLKAFNNLVVLPLLLNGLGLALALGLPLALLLGTLGALGLLNLGLLGLGFPLIALFILLLPNLIPFLDLILLALNVLGLFNLISSLLKLLLLPFKIFLDLLNNLLLPLLVAGLSFLFLLPLLGVITFLNPLRWLNLAILSGISTLLTTLLLNLVLLPLSLINNFLLSLIPAVLNGLLVGLLRALFGGLPFLLLQLGLLLPLILNGLLTALVPGLNLLTVPLGLLALLLGLPLVLAGILNNLLKQLVWTIVGTILTQLGLNLAKDLLDLLLWLPLQLLLALPLFLLNLGLNAFLLRPLLLFGLPLLAGLLTNLALVVFNLIRRGLELLAELLTLGGTLLTLPLWTILPGLNFLRKLVAAFVAFVALPLKLLKDLFDLIRAAIELGAVLLLPLLVGALGFLLLLPITIFNFIGLHLLNMAIPLVLSLLAAIAASLLVNFLTLLATLGLMLLNKLIEIGAKLLLLGAITLLILGALPILLGGAFINSLLLLALNAFLGFNLWLITTLINNLIVGAFLLGLLLLPLIGQLVINTIVKWTIRAIVHLIRFFVGLFRLGARLVLQFIIGMVNLVLGAARALSLLNGIANLLLAPLALLVPIVGPVLALLNLLNAGLSFLNRLILLPLKLLAMLVNGLTLLGLLLSIPYWLFIRPLISVALAIGAGIISDIVMTLLSLPLVLFNQLTLFNLFGIPALLLKAFNNLVLLPLLINGIGLILALGLPLALLLGALGLINLLGLGLLGLGFPLIALILLALPNLIPFLDLIMLALNLFGLFNLLLSLLNILLLPLKIFNDLLNNLLLPLLVAGLSFLLLLPLLGVITFLNPLRWLNLAILSGISTLLTQLLLNLLLLPLSFINNFLLSLIPAVLNGLLVGLLRALFGGLPFLLLQLGLLLPLILNGLLTALIPGLNLLTVPLGLLALLLGLPLVVLGILNNLLKQLVWTIVGTLLTQLGLNLAKDLLDLLLWLPLQLLLALPLFLLNLALNAFILRPLLLFGLPLLAALLTNLALVAFNLIRRGLELLAELLTLGATLLTLPLWTILPGLNFLRRLLAGLMILRIIRNVIVGLLKMLALIGLPLLATLLFAPLSLLIGLGVFLALTALNIALPILLALGLSVLLGLAVQLLSTLALIGLDLLNNILKNLLKLGLLGLLALGFVFIVLPLLLLGKLLNTIFLLALNAFIGFNIWLLSSLLKDLALALLAGALFFGPLLGAITLGAVTAIAIRALVHLIRFFIGLFRLGARFVLSFILGLLRNLTRLIRLANIGLGLLNAFLAIASLLLPIPGWLLAPIFALLALLNLANELLLLPIQLLLDLLGLLDLAAWIFLTIPYFLFVRPLIGLLLALGAGLISHIISFLIGLPLFLLNELILNGLITLPLFLLKLFSKFIVAPLLINGLGLLLALGTALAVFLAALNLPILLFNALLGLFNPLLAAILLGLPSLIPFLNLAMDLAFFVPLFLLVFSLLKLLLLPLKIFNDLLKNFFVPLLLALALNVLNFFLFNPLNPINWILAPLLALVGTLLLQGLLGLLALPLKLLLDLAISAIPAAIAGFIVGLLRALLGGLPFFLLMNLALLLPGLLLLPLILNGLLTALIPLLNLLTVPLALLAALLNLPILLGLLLTGLGILKNIIDQIFWSIVANLFTYFLTNLILDALAIVLIPLLLNLLGLLSFLPLTLFNLLIGFPLLLGLGLPLLLTLLNQFLLTLLNGLLRLGQILLDLFNIALTFLTSPIWLLLPLLHLLRRVLFWLTVPLMILNLLKLPFDILRRFNHILLNLALAAGLGFGLGFLLGLPLLLLGNLISLFNLLNVMLPLILLNAFGPFLLSVGLNLLLQLIPALIFDAIMAVLNTLILFGPLGLPLRVLLNLLGIALIIMHIISTINFFLINPLLILGDINIAVITFIFNKIPTFLILLGINALINGILWQLPILLHEFNLILHTIALIFLPTIVRNIAIIIAELVAGALGLVLGIPGVILNWLLNLLPAITVFFELYWLFEIVANGILFALNLIYLAIAWGIVGAINLFVATWFAMFNSIAGWIILNLVLRFLANTLILINDFFYFINSVLGLAWSLLAALLVINSLLLAPILTVLNFLLFNLLLPLLMGLLAGFLIGNRMFLIIAAIVALPIIILLATFFLLFLLDWLINNIPNTLIVAFFFFINTIILTLAKIVVDKVISYIAGLALLATVLSTLGLLALLALGLNLLVYALPFIVMFHMIRFMFPGIMLFDLLPSVSSYLFFYLIPLYFFSSLLLPGLGFLLALALPAILKYVLFAVFLAMPATLPFVILGQLLIDLIRILTLLPINLFPNFLSPLRIFRYLIFNPIGLAVNYYRHLLIFTLIQTLSIWNWIDPIRLFGRLLFTLQLGFTLFNVLLLPEYTFVFQIAKQAILQFDIIDKTVLLSLLGAPIFALMMIPTAIATAIGALIFLPIGLLFGNILQLPILILVELINTPIMFLASIGIIYNLLQIFSRFASPFFWGWITKDYDMIGLGTWFFTVGGMFWDVIKHSFTVHVLGFAVSNLVFFGAQLLPLLIPNTYFRVLWTIWNAGVIANLALYHAVQLLLFRVLVVPAQIISGLVGWLNAVIYDVIEIVDIALALITLAVRIIVVAISLIGILIPGLRLSPLVTLLNSAILLGGNLIVAQIALLVLEPKNAIVWYLNWFNIILLAKSFGPILFTPLALYAVSTFILGFGTINKLLIAALAIVFAFTNPLTFLMPINFIIFFFEFIIGRAILNPLVLSIIIQLFMDASVYAYQFLLLFVPLAGPILAGLLGLNGHLIVFIQFLLNLVKFTVIDLFIKAINLLGFIPSLINTVLTVLAGLPTLFYRPYDLISVVLFVAALLPILLLDPLAASVPLLLLAGTMLIFQLLLINQIPVYLFIRLLEGTFVSLSQLTPLAALGLGLLLTTNIPAIEFILDVIDHVIGYLIGLVIYVVYLVLNKFIFGFVGLVASAFPFGIPWIPLIAAQTTGINALGFTLIPMIDFALLGIQTVRMLFSLAISSFPIVNLLAFYDLLVGFITLNPLSALFLPIHLGIVLVRVIYLYVLGALNSLNWIVGMVLAAVVEVAAFKIWYGIILILMIIENFLGIFASLPILFLTPGGWYQLAFKLLAEPLLTSMMLPLVSQGSILALIHEMFTFTNTLRLGAPGGLIWWVLTLIVNVIVGGVVGVVAILLDAIIFLVDAVVNLIGWIIYLVVRVLPFLVPAVVAIGIAIGIIGAVFFIGVLVPLILQLILPAIFATILGTIANITTTILTFLGNLILAAPFYLLVDLILPLLLLGKQIGILLSIPLEILNLVLRLTLLPLVFIAAAIAQFNYLILKPLFNLALNLLTAFLIGLLGLLPLLLNTGLGFLLQLPLDLLGFFNLVVLPILLPLLLMGLNLGAPLLAAILGLPIFLLDTFRVLRDINHLLFKLFVQFVLGFPGLLTIGSDIVLGLLNLLNALIRAFALANLLLTPLNIFNDILKNLLLPVLAALPLLLLNFFLFNPLNPINWLLAPLLAGASLLLTNFLLPLVLVPLQQLLNKLLSIIPALIAGLVVPLLRGLLGGLPVDILGKLAVLAAMLGLPLLNLASLIGLLIPGLRLLALPLLILTQLAALPMLLLGLPLLGLLNLDILRNLLGQLIWSVLTFLAVYPLALLLNSLISGLLLPLLLGLLFLPVFLFNLFLNNIVLPLLATFLLPVIVEHLLRLAMNLIGIAKRLLNLFNDLLGLGLTVLTMPIWFFLPLLNIIRRVAFWLTLLVGVPLDILRRLLKLLFDLFIGNPLKLLALFAIPALLGLGALLLGLPLITALLQLLLLPLLAKLLLPLAAILLSLPIKLLLDLLALPLLWLANRLLALLPALALALILPLLLNGLLGLLKLPLDLLGLLGLPLLQALTLFNKILALLNPLLWPLLPLLFPLSWILRLLTLAKVFDLIKDLLGPLGKLLLDNLILLAIPLLKLLINGLELFALINPLLWPLLFLVLLPLGLTLGLLGFPLALFNVLKDLFNLIVPALLTFLIASTVFHLINGIINLFLIPLISGLLTLPLTLINFIVLTALRFPLHAMLLPALLGLITTALLGGFGPLLGLLIAIPVALLDGLRFLADDIILGLLLLPGLIPFRNLLLDLLFFIPLLLNLLSLFNLLRTPLKWILDLFNQIALPLVVMALTFLALIPFFGLISLLNPFKWLRMALLSALTTFNVQLLSTLFLLPLKLLNNKLLSFLPALLNGLLLGFLRNILGGLPLDILGLLALPLLNLLGLLGALTPGLRLLGLPLLLLTQLLGLPLLLDTLRNLIAPLLWGNLAALLTYPLARLINNILSLIGLPLLGLLGALPLFLLKLFNRAFILRPLLLLCLPLLAQLLTGLALPLFNLIRRLLRNGLNLLINGIALLTLPLWLGLPALNLLREALILPALLLTLLRGLRNLLRLLLGTPLLLLGLPLLAGLATLLLGLPLITLLNMLLSLPLLLTFLLPLLAALSVLPLKLLLDALLLPLVFLGSHLLGLPLAILAGLLLPLILAGILRALKLPFDLLKLLGLGLFNLLLPFIPGLDLLTPLLWPLGLLLQPLALADVLRDLLGNLPFDLLNLLLILPLAQILSTLAMLIPGLGLLLIPFLLPLKLFNRFIAIPLAFLRTLGDLAKLLLLGLPLALLGTLLALPLINLLNDLLDLLLLPLLSGLLTLPLFLLNLGLTTLLVFPIAKGVLPFLLANGLSALVANFLPVLAGLLLNPVLVLANGIRLLNDLISTIASQILLGLLLLPGLIPFRNLVLRLLFFIPLLLNLVSLFNLLRTPLKWILDIFNQLALPLAAMALTFAILIPFFGLISLLNPLKWLNMALLSGLTTFNVQLLSTLFLLPLKLLLNNLLSFLPALLNGLLLGFLRNILGGLPLDILGLLALPILNLLGLLGTLTPGLRLLGLPLLLLTQLLGLPLLLDTLRNLIAPLLWGNLAALLTFPLARLINNILSLIGLPLLGLLNALPLFLLKLFNRAFILRPLLLFGLPLLAQLLTGLALPLFNLIRRAIKLGLNLLKNAIALLTLPLWLGLPAINLLREALILPVLLLTLLRGLRNLFNLFLGTPALLLGLPLLNGLATLLLGLPLVTLLNMLLSLPLLLTLLLPLLAALPILPIKILLDLLLLPLVLLGNKLLGLPMAILAGLLLPLLLAGLLRALKLPLDLLKLAGLVLFNLLLPFLPLLNALTPLLWPLGLLLQPLALADVLRDLLGNLPFDLLNLLLILPLAQILSTLAMLIPGLGLLLIPLLLPLKLFNRFIAIPLAFIRTLNDLAKLLLLALPLALLGTLLALPLINLLNDVLSLLLLPLLSGLLTLPLFLLNLGLLTLLVFPIAKGVLPFLIANGLTALLVNFLPVVISLLLNPIIVLANGIRLLNDLLKTINRFILLGLLALPGLIPGLDLLIDGLFLIPALLNGLSLLNLLNLPLRFLNNFLKNNILPLLLALGLNLLLLPIFGPLQFLNPINWLLVPALALLRTFNTKLLAKLILVPGLILLHLLTSLIPATLAAILVPLLRSLLGGLPLDILGLLGLPLLNLAALIGSFIPGIRLLALPLLLLTQLLGLPLLLDTLRNLIAPLLWGALAGLLTYPVANLVRDLIGLLGLPIVGLLSTLPIFLFKLVRNVLLGNVLHLLLPLLAQGLTFLGLLPLNLLRAGLRFLRNVIPLVLALLTMPLWFNLPLLNILRRVAFWALLGLELLTLPFKLLNNLLRNFVGLPLLLLGLPLLAGLLNFLVTLPLVTLATKLISLPLALTLLLPLLALLGNLPVKLLTDLLLLPLMFLGNALLALPLALILGNLIPLVLGALNGLIKLPFDLLGLLGLPLLLALAPLAKLFALLNPLLWPLLPLLNIGTRILRMLLPFKLGDVLKDILGPLANLPIDLLNALVIPGLGLLTLLNMLNPLFWPLLPVLLPLTLTLGLVGTPIALFNVLKDLAKLALPVLIALLLFPIIHTGMNILGSLALPLISGLLTLPLFLLNLGLLTNLALPIVKGLLPFLINNGILLAVAGLPVLLLAPIALLRNLIKGLRLLGDILATLLALPGVLKDIFDLVILPLKMLIKPLLVLGLPLLANGLTFLALTPLMLLNNLIPHLLALPLLGLITLGNALLPILIPQLLLNLLVRPLLTLNNMFLNKVLLPLLFKLAIGIPLIGIIGVPLLLGGLALPIFLLGLLSQLFNIGLQLLSIANILVGTALILGGLIALPFALMGAIGGRSARSVVPGINVETPEPQPVAKAIPSVGFWVHNDPLVLGQSLVEGASEFSGFNPLSASADPQYFNGMDPAASATQSANGVDSANSMENAVEGANASDVDPSDPADPKADPSENTNASGVSDPKLPQTGNKGNNWLYAGWTILLGMILPMILKIKKRRKNHKAGLKLA</sequence>
<feature type="transmembrane region" description="Helical" evidence="2">
    <location>
        <begin position="5289"/>
        <end position="5308"/>
    </location>
</feature>
<feature type="transmembrane region" description="Helical" evidence="2">
    <location>
        <begin position="5762"/>
        <end position="5780"/>
    </location>
</feature>
<feature type="transmembrane region" description="Helical" evidence="2">
    <location>
        <begin position="3869"/>
        <end position="3888"/>
    </location>
</feature>
<feature type="transmembrane region" description="Helical" evidence="2">
    <location>
        <begin position="6564"/>
        <end position="6586"/>
    </location>
</feature>
<feature type="transmembrane region" description="Helical" evidence="2">
    <location>
        <begin position="5134"/>
        <end position="5151"/>
    </location>
</feature>
<feature type="transmembrane region" description="Helical" evidence="2">
    <location>
        <begin position="5315"/>
        <end position="5340"/>
    </location>
</feature>
<feature type="transmembrane region" description="Helical" evidence="2">
    <location>
        <begin position="1817"/>
        <end position="1838"/>
    </location>
</feature>
<feature type="transmembrane region" description="Helical" evidence="2">
    <location>
        <begin position="3058"/>
        <end position="3082"/>
    </location>
</feature>
<feature type="transmembrane region" description="Helical" evidence="2">
    <location>
        <begin position="3088"/>
        <end position="3111"/>
    </location>
</feature>
<feature type="transmembrane region" description="Helical" evidence="2">
    <location>
        <begin position="5069"/>
        <end position="5090"/>
    </location>
</feature>
<feature type="compositionally biased region" description="Low complexity" evidence="1">
    <location>
        <begin position="150"/>
        <end position="173"/>
    </location>
</feature>
<feature type="transmembrane region" description="Helical" evidence="2">
    <location>
        <begin position="2657"/>
        <end position="2680"/>
    </location>
</feature>
<feature type="transmembrane region" description="Helical" evidence="2">
    <location>
        <begin position="6907"/>
        <end position="6926"/>
    </location>
</feature>
<feature type="transmembrane region" description="Helical" evidence="2">
    <location>
        <begin position="4371"/>
        <end position="4394"/>
    </location>
</feature>
<feature type="transmembrane region" description="Helical" evidence="2">
    <location>
        <begin position="2142"/>
        <end position="2163"/>
    </location>
</feature>
<feature type="transmembrane region" description="Helical" evidence="2">
    <location>
        <begin position="2426"/>
        <end position="2447"/>
    </location>
</feature>
<feature type="transmembrane region" description="Helical" evidence="2">
    <location>
        <begin position="7595"/>
        <end position="7617"/>
    </location>
</feature>
<feature type="transmembrane region" description="Helical" evidence="2">
    <location>
        <begin position="4484"/>
        <end position="4502"/>
    </location>
</feature>
<keyword evidence="2" id="KW-0472">Membrane</keyword>
<feature type="transmembrane region" description="Helical" evidence="2">
    <location>
        <begin position="1941"/>
        <end position="1966"/>
    </location>
</feature>
<feature type="transmembrane region" description="Helical" evidence="2">
    <location>
        <begin position="4838"/>
        <end position="4858"/>
    </location>
</feature>
<feature type="transmembrane region" description="Helical" evidence="2">
    <location>
        <begin position="1788"/>
        <end position="1811"/>
    </location>
</feature>
<feature type="transmembrane region" description="Helical" evidence="2">
    <location>
        <begin position="4589"/>
        <end position="4611"/>
    </location>
</feature>
<feature type="transmembrane region" description="Helical" evidence="2">
    <location>
        <begin position="3922"/>
        <end position="3949"/>
    </location>
</feature>
<feature type="transmembrane region" description="Helical" evidence="2">
    <location>
        <begin position="1845"/>
        <end position="1864"/>
    </location>
</feature>
<feature type="transmembrane region" description="Helical" evidence="2">
    <location>
        <begin position="5714"/>
        <end position="5731"/>
    </location>
</feature>
<feature type="transmembrane region" description="Helical" evidence="2">
    <location>
        <begin position="3259"/>
        <end position="3275"/>
    </location>
</feature>
<feature type="transmembrane region" description="Helical" evidence="2">
    <location>
        <begin position="5993"/>
        <end position="6014"/>
    </location>
</feature>
<feature type="transmembrane region" description="Helical" evidence="2">
    <location>
        <begin position="5810"/>
        <end position="5830"/>
    </location>
</feature>
<feature type="transmembrane region" description="Helical" evidence="2">
    <location>
        <begin position="4345"/>
        <end position="4364"/>
    </location>
</feature>
<feature type="transmembrane region" description="Helical" evidence="2">
    <location>
        <begin position="1070"/>
        <end position="1087"/>
    </location>
</feature>
<feature type="transmembrane region" description="Helical" evidence="2">
    <location>
        <begin position="3845"/>
        <end position="3864"/>
    </location>
</feature>
<feature type="transmembrane region" description="Helical" evidence="2">
    <location>
        <begin position="5594"/>
        <end position="5612"/>
    </location>
</feature>
<comment type="caution">
    <text evidence="3">The sequence shown here is derived from an EMBL/GenBank/DDBJ whole genome shotgun (WGS) entry which is preliminary data.</text>
</comment>
<feature type="transmembrane region" description="Helical" evidence="2">
    <location>
        <begin position="5562"/>
        <end position="5588"/>
    </location>
</feature>
<feature type="transmembrane region" description="Helical" evidence="2">
    <location>
        <begin position="819"/>
        <end position="842"/>
    </location>
</feature>
<feature type="compositionally biased region" description="Polar residues" evidence="1">
    <location>
        <begin position="7782"/>
        <end position="7797"/>
    </location>
</feature>
<feature type="transmembrane region" description="Helical" evidence="2">
    <location>
        <begin position="1288"/>
        <end position="1306"/>
    </location>
</feature>
<feature type="transmembrane region" description="Helical" evidence="2">
    <location>
        <begin position="5868"/>
        <end position="5889"/>
    </location>
</feature>
<feature type="transmembrane region" description="Helical" evidence="2">
    <location>
        <begin position="7050"/>
        <end position="7068"/>
    </location>
</feature>
<feature type="transmembrane region" description="Helical" evidence="2">
    <location>
        <begin position="2966"/>
        <end position="2985"/>
    </location>
</feature>
<feature type="transmembrane region" description="Helical" evidence="2">
    <location>
        <begin position="5215"/>
        <end position="5234"/>
    </location>
</feature>
<feature type="transmembrane region" description="Helical" evidence="2">
    <location>
        <begin position="4455"/>
        <end position="4477"/>
    </location>
</feature>
<feature type="transmembrane region" description="Helical" evidence="2">
    <location>
        <begin position="6352"/>
        <end position="6371"/>
    </location>
</feature>
<feature type="transmembrane region" description="Helical" evidence="2">
    <location>
        <begin position="4315"/>
        <end position="4339"/>
    </location>
</feature>
<feature type="transmembrane region" description="Helical" evidence="2">
    <location>
        <begin position="790"/>
        <end position="812"/>
    </location>
</feature>
<feature type="transmembrane region" description="Helical" evidence="2">
    <location>
        <begin position="5158"/>
        <end position="5177"/>
    </location>
</feature>
<feature type="transmembrane region" description="Helical" evidence="2">
    <location>
        <begin position="519"/>
        <end position="552"/>
    </location>
</feature>
<feature type="transmembrane region" description="Helical" evidence="2">
    <location>
        <begin position="3784"/>
        <end position="3802"/>
    </location>
</feature>
<feature type="transmembrane region" description="Helical" evidence="2">
    <location>
        <begin position="620"/>
        <end position="640"/>
    </location>
</feature>
<feature type="transmembrane region" description="Helical" evidence="2">
    <location>
        <begin position="4281"/>
        <end position="4303"/>
    </location>
</feature>
<feature type="transmembrane region" description="Helical" evidence="2">
    <location>
        <begin position="348"/>
        <end position="367"/>
    </location>
</feature>
<feature type="transmembrane region" description="Helical" evidence="2">
    <location>
        <begin position="2686"/>
        <end position="2703"/>
    </location>
</feature>
<feature type="transmembrane region" description="Helical" evidence="2">
    <location>
        <begin position="7129"/>
        <end position="7151"/>
    </location>
</feature>
<feature type="transmembrane region" description="Helical" evidence="2">
    <location>
        <begin position="1452"/>
        <end position="1473"/>
    </location>
</feature>
<feature type="transmembrane region" description="Helical" evidence="2">
    <location>
        <begin position="4978"/>
        <end position="4997"/>
    </location>
</feature>
<feature type="transmembrane region" description="Helical" evidence="2">
    <location>
        <begin position="1043"/>
        <end position="1064"/>
    </location>
</feature>
<protein>
    <submittedName>
        <fullName evidence="3">Uncharacterized protein</fullName>
    </submittedName>
</protein>
<feature type="transmembrane region" description="Helical" evidence="2">
    <location>
        <begin position="6263"/>
        <end position="6282"/>
    </location>
</feature>
<feature type="transmembrane region" description="Helical" evidence="2">
    <location>
        <begin position="1155"/>
        <end position="1174"/>
    </location>
</feature>
<feature type="transmembrane region" description="Helical" evidence="2">
    <location>
        <begin position="4810"/>
        <end position="4831"/>
    </location>
</feature>
<feature type="transmembrane region" description="Helical" evidence="2">
    <location>
        <begin position="4050"/>
        <end position="4069"/>
    </location>
</feature>
<feature type="transmembrane region" description="Helical" evidence="2">
    <location>
        <begin position="6194"/>
        <end position="6215"/>
    </location>
</feature>
<feature type="transmembrane region" description="Helical" evidence="2">
    <location>
        <begin position="3147"/>
        <end position="3166"/>
    </location>
</feature>
<feature type="transmembrane region" description="Helical" evidence="2">
    <location>
        <begin position="7494"/>
        <end position="7518"/>
    </location>
</feature>
<feature type="transmembrane region" description="Helical" evidence="2">
    <location>
        <begin position="702"/>
        <end position="731"/>
    </location>
</feature>
<feature type="transmembrane region" description="Helical" evidence="2">
    <location>
        <begin position="6327"/>
        <end position="6346"/>
    </location>
</feature>
<feature type="transmembrane region" description="Helical" evidence="2">
    <location>
        <begin position="3021"/>
        <end position="3046"/>
    </location>
</feature>
<feature type="transmembrane region" description="Helical" evidence="2">
    <location>
        <begin position="1564"/>
        <end position="1583"/>
    </location>
</feature>
<feature type="transmembrane region" description="Helical" evidence="2">
    <location>
        <begin position="6026"/>
        <end position="6042"/>
    </location>
</feature>
<feature type="transmembrane region" description="Helical" evidence="2">
    <location>
        <begin position="2535"/>
        <end position="2561"/>
    </location>
</feature>
<feature type="transmembrane region" description="Helical" evidence="2">
    <location>
        <begin position="3608"/>
        <end position="3626"/>
    </location>
</feature>
<feature type="transmembrane region" description="Helical" evidence="2">
    <location>
        <begin position="7435"/>
        <end position="7456"/>
    </location>
</feature>
<feature type="region of interest" description="Disordered" evidence="1">
    <location>
        <begin position="7776"/>
        <end position="7837"/>
    </location>
</feature>
<feature type="transmembrane region" description="Helical" evidence="2">
    <location>
        <begin position="2216"/>
        <end position="2240"/>
    </location>
</feature>
<feature type="transmembrane region" description="Helical" evidence="2">
    <location>
        <begin position="1736"/>
        <end position="1757"/>
    </location>
</feature>
<feature type="transmembrane region" description="Helical" evidence="2">
    <location>
        <begin position="7562"/>
        <end position="7583"/>
    </location>
</feature>
<feature type="transmembrane region" description="Helical" evidence="2">
    <location>
        <begin position="5003"/>
        <end position="5030"/>
    </location>
</feature>
<feature type="transmembrane region" description="Helical" evidence="2">
    <location>
        <begin position="4690"/>
        <end position="4709"/>
    </location>
</feature>
<feature type="transmembrane region" description="Helical" evidence="2">
    <location>
        <begin position="6378"/>
        <end position="6398"/>
    </location>
</feature>
<feature type="region of interest" description="Disordered" evidence="1">
    <location>
        <begin position="146"/>
        <end position="175"/>
    </location>
</feature>
<accession>A0ABW9P6L7</accession>
<feature type="transmembrane region" description="Helical" evidence="2">
    <location>
        <begin position="7637"/>
        <end position="7670"/>
    </location>
</feature>
<feature type="transmembrane region" description="Helical" evidence="2">
    <location>
        <begin position="1479"/>
        <end position="1503"/>
    </location>
</feature>
<feature type="transmembrane region" description="Helical" evidence="2">
    <location>
        <begin position="5787"/>
        <end position="5804"/>
    </location>
</feature>
<feature type="transmembrane region" description="Helical" evidence="2">
    <location>
        <begin position="4023"/>
        <end position="4044"/>
    </location>
</feature>
<feature type="transmembrane region" description="Helical" evidence="2">
    <location>
        <begin position="2400"/>
        <end position="2420"/>
    </location>
</feature>
<feature type="transmembrane region" description="Helical" evidence="2">
    <location>
        <begin position="5842"/>
        <end position="5862"/>
    </location>
</feature>
<name>A0ABW9P6L7_9LACO</name>
<feature type="transmembrane region" description="Helical" evidence="2">
    <location>
        <begin position="5097"/>
        <end position="5122"/>
    </location>
</feature>
<feature type="transmembrane region" description="Helical" evidence="2">
    <location>
        <begin position="7098"/>
        <end position="7117"/>
    </location>
</feature>
<feature type="transmembrane region" description="Helical" evidence="2">
    <location>
        <begin position="3410"/>
        <end position="3432"/>
    </location>
</feature>
<feature type="transmembrane region" description="Helical" evidence="2">
    <location>
        <begin position="6294"/>
        <end position="6315"/>
    </location>
</feature>
<feature type="transmembrane region" description="Helical" evidence="2">
    <location>
        <begin position="2801"/>
        <end position="2819"/>
    </location>
</feature>
<feature type="transmembrane region" description="Helical" evidence="2">
    <location>
        <begin position="3631"/>
        <end position="3654"/>
    </location>
</feature>
<feature type="transmembrane region" description="Helical" evidence="2">
    <location>
        <begin position="2581"/>
        <end position="2612"/>
    </location>
</feature>
<feature type="transmembrane region" description="Helical" evidence="2">
    <location>
        <begin position="5683"/>
        <end position="5702"/>
    </location>
</feature>
<feature type="transmembrane region" description="Helical" evidence="2">
    <location>
        <begin position="6637"/>
        <end position="6655"/>
    </location>
</feature>
<feature type="transmembrane region" description="Helical" evidence="2">
    <location>
        <begin position="5738"/>
        <end position="5756"/>
    </location>
</feature>
<feature type="transmembrane region" description="Helical" evidence="2">
    <location>
        <begin position="4193"/>
        <end position="4222"/>
    </location>
</feature>
<feature type="transmembrane region" description="Helical" evidence="2">
    <location>
        <begin position="7682"/>
        <end position="7708"/>
    </location>
</feature>
<feature type="transmembrane region" description="Helical" evidence="2">
    <location>
        <begin position="5346"/>
        <end position="5368"/>
    </location>
</feature>
<feature type="transmembrane region" description="Helical" evidence="2">
    <location>
        <begin position="848"/>
        <end position="873"/>
    </location>
</feature>
<feature type="transmembrane region" description="Helical" evidence="2">
    <location>
        <begin position="1337"/>
        <end position="1357"/>
    </location>
</feature>
<feature type="transmembrane region" description="Helical" evidence="2">
    <location>
        <begin position="3198"/>
        <end position="3218"/>
    </location>
</feature>
<feature type="transmembrane region" description="Helical" evidence="2">
    <location>
        <begin position="3549"/>
        <end position="3569"/>
    </location>
</feature>
<feature type="transmembrane region" description="Helical" evidence="2">
    <location>
        <begin position="3722"/>
        <end position="3745"/>
    </location>
</feature>
<feature type="transmembrane region" description="Helical" evidence="2">
    <location>
        <begin position="3999"/>
        <end position="4016"/>
    </location>
</feature>
<feature type="transmembrane region" description="Helical" evidence="2">
    <location>
        <begin position="5183"/>
        <end position="5203"/>
    </location>
</feature>
<feature type="transmembrane region" description="Helical" evidence="2">
    <location>
        <begin position="7468"/>
        <end position="7488"/>
    </location>
</feature>
<feature type="transmembrane region" description="Helical" evidence="2">
    <location>
        <begin position="4400"/>
        <end position="4421"/>
    </location>
</feature>
<feature type="transmembrane region" description="Helical" evidence="2">
    <location>
        <begin position="764"/>
        <end position="784"/>
    </location>
</feature>
<feature type="transmembrane region" description="Helical" evidence="2">
    <location>
        <begin position="6161"/>
        <end position="6182"/>
    </location>
</feature>
<feature type="transmembrane region" description="Helical" evidence="2">
    <location>
        <begin position="6430"/>
        <end position="6448"/>
    </location>
</feature>
<feature type="transmembrane region" description="Helical" evidence="2">
    <location>
        <begin position="373"/>
        <end position="393"/>
    </location>
</feature>
<feature type="transmembrane region" description="Helical" evidence="2">
    <location>
        <begin position="6938"/>
        <end position="6956"/>
    </location>
</feature>
<feature type="transmembrane region" description="Helical" evidence="2">
    <location>
        <begin position="7188"/>
        <end position="7205"/>
    </location>
</feature>
<feature type="transmembrane region" description="Helical" evidence="2">
    <location>
        <begin position="5926"/>
        <end position="5947"/>
    </location>
</feature>
<evidence type="ECO:0000256" key="1">
    <source>
        <dbReference type="SAM" id="MobiDB-lite"/>
    </source>
</evidence>
<feature type="transmembrane region" description="Helical" evidence="2">
    <location>
        <begin position="2169"/>
        <end position="2195"/>
    </location>
</feature>
<reference evidence="3 4" key="1">
    <citation type="journal article" date="2019" name="Syst. Appl. Microbiol.">
        <title>Polyphasic characterization of two novel Lactobacillus spp. isolated from blown salami packages: Description of Lactobacillus halodurans sp. nov. and Lactobacillus salsicarnum sp. nov.</title>
        <authorList>
            <person name="Schuster J.A."/>
            <person name="Klingl A."/>
            <person name="Vogel R.F."/>
            <person name="Ehrmann M.A."/>
        </authorList>
    </citation>
    <scope>NUCLEOTIDE SEQUENCE [LARGE SCALE GENOMIC DNA]</scope>
    <source>
        <strain evidence="3 4">TMW 1.2098</strain>
    </source>
</reference>
<feature type="transmembrane region" description="Helical" evidence="2">
    <location>
        <begin position="5037"/>
        <end position="5057"/>
    </location>
</feature>
<feature type="transmembrane region" description="Helical" evidence="2">
    <location>
        <begin position="3666"/>
        <end position="3686"/>
    </location>
</feature>
<feature type="transmembrane region" description="Helical" evidence="2">
    <location>
        <begin position="7074"/>
        <end position="7091"/>
    </location>
</feature>
<feature type="transmembrane region" description="Helical" evidence="2">
    <location>
        <begin position="5430"/>
        <end position="5454"/>
    </location>
</feature>
<feature type="transmembrane region" description="Helical" evidence="2">
    <location>
        <begin position="3693"/>
        <end position="3716"/>
    </location>
</feature>
<feature type="transmembrane region" description="Helical" evidence="2">
    <location>
        <begin position="1180"/>
        <end position="1199"/>
    </location>
</feature>
<feature type="transmembrane region" description="Helical" evidence="2">
    <location>
        <begin position="3287"/>
        <end position="3311"/>
    </location>
</feature>
<dbReference type="RefSeq" id="WP_153494221.1">
    <property type="nucleotide sequence ID" value="NZ_VDFN01000002.1"/>
</dbReference>
<keyword evidence="2" id="KW-1133">Transmembrane helix</keyword>
<feature type="transmembrane region" description="Helical" evidence="2">
    <location>
        <begin position="5525"/>
        <end position="5550"/>
    </location>
</feature>
<feature type="transmembrane region" description="Helical" evidence="2">
    <location>
        <begin position="6850"/>
        <end position="6870"/>
    </location>
</feature>
<feature type="transmembrane region" description="Helical" evidence="2">
    <location>
        <begin position="6515"/>
        <end position="6533"/>
    </location>
</feature>
<feature type="transmembrane region" description="Helical" evidence="2">
    <location>
        <begin position="3173"/>
        <end position="3192"/>
    </location>
</feature>
<feature type="transmembrane region" description="Helical" evidence="2">
    <location>
        <begin position="3352"/>
        <end position="3370"/>
    </location>
</feature>
<feature type="transmembrane region" description="Helical" evidence="2">
    <location>
        <begin position="3809"/>
        <end position="3825"/>
    </location>
</feature>
<feature type="transmembrane region" description="Helical" evidence="2">
    <location>
        <begin position="3466"/>
        <end position="3485"/>
    </location>
</feature>
<feature type="transmembrane region" description="Helical" evidence="2">
    <location>
        <begin position="6486"/>
        <end position="6509"/>
    </location>
</feature>
<feature type="transmembrane region" description="Helical" evidence="2">
    <location>
        <begin position="2914"/>
        <end position="2934"/>
    </location>
</feature>
<feature type="transmembrane region" description="Helical" evidence="2">
    <location>
        <begin position="2853"/>
        <end position="2879"/>
    </location>
</feature>
<feature type="transmembrane region" description="Helical" evidence="2">
    <location>
        <begin position="4169"/>
        <end position="4186"/>
    </location>
</feature>
<feature type="transmembrane region" description="Helical" evidence="2">
    <location>
        <begin position="593"/>
        <end position="614"/>
    </location>
</feature>
<feature type="transmembrane region" description="Helical" evidence="2">
    <location>
        <begin position="2246"/>
        <end position="2269"/>
    </location>
</feature>
<feature type="transmembrane region" description="Helical" evidence="2">
    <location>
        <begin position="486"/>
        <end position="507"/>
    </location>
</feature>
<feature type="transmembrane region" description="Helical" evidence="2">
    <location>
        <begin position="1710"/>
        <end position="1729"/>
    </location>
</feature>
<feature type="transmembrane region" description="Helical" evidence="2">
    <location>
        <begin position="1312"/>
        <end position="1330"/>
    </location>
</feature>
<feature type="transmembrane region" description="Helical" evidence="2">
    <location>
        <begin position="5400"/>
        <end position="5418"/>
    </location>
</feature>
<feature type="transmembrane region" description="Helical" evidence="2">
    <location>
        <begin position="647"/>
        <end position="666"/>
    </location>
</feature>
<feature type="transmembrane region" description="Helical" evidence="2">
    <location>
        <begin position="2281"/>
        <end position="2301"/>
    </location>
</feature>
<evidence type="ECO:0000313" key="4">
    <source>
        <dbReference type="Proteomes" id="UP000436655"/>
    </source>
</evidence>
<evidence type="ECO:0000313" key="3">
    <source>
        <dbReference type="EMBL" id="MQS44754.1"/>
    </source>
</evidence>
<feature type="transmembrane region" description="Helical" evidence="2">
    <location>
        <begin position="987"/>
        <end position="1010"/>
    </location>
</feature>
<feature type="transmembrane region" description="Helical" evidence="2">
    <location>
        <begin position="1652"/>
        <end position="1675"/>
    </location>
</feature>
<feature type="transmembrane region" description="Helical" evidence="2">
    <location>
        <begin position="2313"/>
        <end position="2338"/>
    </location>
</feature>
<feature type="transmembrane region" description="Helical" evidence="2">
    <location>
        <begin position="2506"/>
        <end position="2529"/>
    </location>
</feature>
<feature type="transmembrane region" description="Helical" evidence="2">
    <location>
        <begin position="2477"/>
        <end position="2494"/>
    </location>
</feature>
<feature type="transmembrane region" description="Helical" evidence="2">
    <location>
        <begin position="4878"/>
        <end position="4910"/>
    </location>
</feature>
<feature type="transmembrane region" description="Helical" evidence="2">
    <location>
        <begin position="2941"/>
        <end position="2960"/>
    </location>
</feature>
<feature type="transmembrane region" description="Helical" evidence="2">
    <location>
        <begin position="2373"/>
        <end position="2393"/>
    </location>
</feature>
<feature type="transmembrane region" description="Helical" evidence="2">
    <location>
        <begin position="3581"/>
        <end position="3602"/>
    </location>
</feature>
<feature type="transmembrane region" description="Helical" evidence="2">
    <location>
        <begin position="6454"/>
        <end position="6474"/>
    </location>
</feature>
<organism evidence="3 4">
    <name type="scientific">Companilactobacillus mishanensis</name>
    <dbReference type="NCBI Taxonomy" id="2486008"/>
    <lineage>
        <taxon>Bacteria</taxon>
        <taxon>Bacillati</taxon>
        <taxon>Bacillota</taxon>
        <taxon>Bacilli</taxon>
        <taxon>Lactobacillales</taxon>
        <taxon>Lactobacillaceae</taxon>
        <taxon>Companilactobacillus</taxon>
    </lineage>
</organism>
<feature type="transmembrane region" description="Helical" evidence="2">
    <location>
        <begin position="4076"/>
        <end position="4096"/>
    </location>
</feature>
<feature type="transmembrane region" description="Helical" evidence="2">
    <location>
        <begin position="5498"/>
        <end position="5519"/>
    </location>
</feature>
<feature type="transmembrane region" description="Helical" evidence="2">
    <location>
        <begin position="1016"/>
        <end position="1036"/>
    </location>
</feature>
<feature type="transmembrane region" description="Helical" evidence="2">
    <location>
        <begin position="319"/>
        <end position="341"/>
    </location>
</feature>
<feature type="transmembrane region" description="Helical" evidence="2">
    <location>
        <begin position="1539"/>
        <end position="1557"/>
    </location>
</feature>
<feature type="transmembrane region" description="Helical" evidence="2">
    <location>
        <begin position="1901"/>
        <end position="1929"/>
    </location>
</feature>
<feature type="transmembrane region" description="Helical" evidence="2">
    <location>
        <begin position="4540"/>
        <end position="4558"/>
    </location>
</feature>
<proteinExistence type="predicted"/>